<keyword evidence="3" id="KW-1185">Reference proteome</keyword>
<comment type="caution">
    <text evidence="2">The sequence shown here is derived from an EMBL/GenBank/DDBJ whole genome shotgun (WGS) entry which is preliminary data.</text>
</comment>
<name>A0ABU7LTN2_9PROT</name>
<proteinExistence type="predicted"/>
<dbReference type="Pfam" id="PF14237">
    <property type="entry name" value="GYF_2"/>
    <property type="match status" value="1"/>
</dbReference>
<protein>
    <submittedName>
        <fullName evidence="2">DUF4339 domain-containing protein</fullName>
    </submittedName>
</protein>
<dbReference type="Proteomes" id="UP001354971">
    <property type="component" value="Unassembled WGS sequence"/>
</dbReference>
<dbReference type="SUPFAM" id="SSF55277">
    <property type="entry name" value="GYF domain"/>
    <property type="match status" value="1"/>
</dbReference>
<evidence type="ECO:0000313" key="2">
    <source>
        <dbReference type="EMBL" id="MEE2527254.1"/>
    </source>
</evidence>
<dbReference type="EMBL" id="JAZDRP010000010">
    <property type="protein sequence ID" value="MEE2527254.1"/>
    <property type="molecule type" value="Genomic_DNA"/>
</dbReference>
<organism evidence="2 3">
    <name type="scientific">Hyphobacterium lacteum</name>
    <dbReference type="NCBI Taxonomy" id="3116575"/>
    <lineage>
        <taxon>Bacteria</taxon>
        <taxon>Pseudomonadati</taxon>
        <taxon>Pseudomonadota</taxon>
        <taxon>Alphaproteobacteria</taxon>
        <taxon>Maricaulales</taxon>
        <taxon>Maricaulaceae</taxon>
        <taxon>Hyphobacterium</taxon>
    </lineage>
</organism>
<feature type="domain" description="GYF" evidence="1">
    <location>
        <begin position="11"/>
        <end position="58"/>
    </location>
</feature>
<evidence type="ECO:0000259" key="1">
    <source>
        <dbReference type="Pfam" id="PF14237"/>
    </source>
</evidence>
<dbReference type="InterPro" id="IPR035445">
    <property type="entry name" value="GYF-like_dom_sf"/>
</dbReference>
<gene>
    <name evidence="2" type="ORF">V0U79_12880</name>
</gene>
<dbReference type="InterPro" id="IPR025640">
    <property type="entry name" value="GYF_2"/>
</dbReference>
<evidence type="ECO:0000313" key="3">
    <source>
        <dbReference type="Proteomes" id="UP001354971"/>
    </source>
</evidence>
<accession>A0ABU7LTN2</accession>
<sequence length="176" mass="19437">MSIENGQARTWFVKVDGRVYGPYTSPQMRGYVSEGRVAEYTLVSVERDGDWKPAGDVEILKSWIDENRQVAMAAASTEDPANLLVITEVKSGVSDAVASVLGRYGEAVDIVPGVWLVRARTTASALRNDLSHLLDREDRLMVIDASRDRSAWFNFATDIDAKVRELWRGETGDSAG</sequence>
<reference evidence="2 3" key="1">
    <citation type="submission" date="2024-01" db="EMBL/GenBank/DDBJ databases">
        <title>Hyphobacterium bacterium isolated from marine sediment.</title>
        <authorList>
            <person name="Zhao S."/>
        </authorList>
    </citation>
    <scope>NUCLEOTIDE SEQUENCE [LARGE SCALE GENOMIC DNA]</scope>
    <source>
        <strain evidence="3">HN65</strain>
    </source>
</reference>
<dbReference type="RefSeq" id="WP_330199916.1">
    <property type="nucleotide sequence ID" value="NZ_JAZDRP010000010.1"/>
</dbReference>